<evidence type="ECO:0000313" key="2">
    <source>
        <dbReference type="Proteomes" id="UP001597182"/>
    </source>
</evidence>
<evidence type="ECO:0000313" key="1">
    <source>
        <dbReference type="EMBL" id="MFD1238056.1"/>
    </source>
</evidence>
<dbReference type="Gene3D" id="3.40.30.120">
    <property type="match status" value="1"/>
</dbReference>
<organism evidence="1 2">
    <name type="scientific">Pseudonocardia benzenivorans</name>
    <dbReference type="NCBI Taxonomy" id="228005"/>
    <lineage>
        <taxon>Bacteria</taxon>
        <taxon>Bacillati</taxon>
        <taxon>Actinomycetota</taxon>
        <taxon>Actinomycetes</taxon>
        <taxon>Pseudonocardiales</taxon>
        <taxon>Pseudonocardiaceae</taxon>
        <taxon>Pseudonocardia</taxon>
    </lineage>
</organism>
<proteinExistence type="predicted"/>
<dbReference type="Pfam" id="PF21274">
    <property type="entry name" value="Rng_hyd_C"/>
    <property type="match status" value="1"/>
</dbReference>
<keyword evidence="2" id="KW-1185">Reference proteome</keyword>
<comment type="caution">
    <text evidence="1">The sequence shown here is derived from an EMBL/GenBank/DDBJ whole genome shotgun (WGS) entry which is preliminary data.</text>
</comment>
<sequence>MADSGPGRDPQLYYEFSTTPGARVPHARLELGSRPLSSLDLVDGVSFALLTGPGGEGWTDAATAASARTGVAISVHVIGALDGVLDPYGEWAQRREVGPSGCVLVRPDQHIAWRTSRFCENAAAAELTVVMERVLGLSEPVPAA</sequence>
<gene>
    <name evidence="1" type="ORF">ACFQ34_32665</name>
</gene>
<protein>
    <recommendedName>
        <fullName evidence="3">FAD binding domain-containing protein</fullName>
    </recommendedName>
</protein>
<accession>A0ABW3VTP6</accession>
<dbReference type="RefSeq" id="WP_379653417.1">
    <property type="nucleotide sequence ID" value="NZ_JBHTMB010000331.1"/>
</dbReference>
<dbReference type="Proteomes" id="UP001597182">
    <property type="component" value="Unassembled WGS sequence"/>
</dbReference>
<dbReference type="EMBL" id="JBHTMB010000331">
    <property type="protein sequence ID" value="MFD1238056.1"/>
    <property type="molecule type" value="Genomic_DNA"/>
</dbReference>
<reference evidence="2" key="1">
    <citation type="journal article" date="2019" name="Int. J. Syst. Evol. Microbiol.">
        <title>The Global Catalogue of Microorganisms (GCM) 10K type strain sequencing project: providing services to taxonomists for standard genome sequencing and annotation.</title>
        <authorList>
            <consortium name="The Broad Institute Genomics Platform"/>
            <consortium name="The Broad Institute Genome Sequencing Center for Infectious Disease"/>
            <person name="Wu L."/>
            <person name="Ma J."/>
        </authorList>
    </citation>
    <scope>NUCLEOTIDE SEQUENCE [LARGE SCALE GENOMIC DNA]</scope>
    <source>
        <strain evidence="2">CCUG 49018</strain>
    </source>
</reference>
<name>A0ABW3VTP6_9PSEU</name>
<evidence type="ECO:0008006" key="3">
    <source>
        <dbReference type="Google" id="ProtNLM"/>
    </source>
</evidence>